<dbReference type="PANTHER" id="PTHR11364">
    <property type="entry name" value="THIOSULFATE SULFERTANSFERASE"/>
    <property type="match status" value="1"/>
</dbReference>
<protein>
    <submittedName>
        <fullName evidence="4">Thiosulfate sulfurtransferase</fullName>
    </submittedName>
</protein>
<dbReference type="AlphaFoldDB" id="A0A286UQG3"/>
<gene>
    <name evidence="4" type="ORF">PNOK_0176700</name>
</gene>
<keyword evidence="2" id="KW-0677">Repeat</keyword>
<proteinExistence type="predicted"/>
<dbReference type="GO" id="GO:0004792">
    <property type="term" value="F:thiosulfate-cyanide sulfurtransferase activity"/>
    <property type="evidence" value="ECO:0007669"/>
    <property type="project" value="TreeGrafter"/>
</dbReference>
<dbReference type="FunCoup" id="A0A286UQG3">
    <property type="interactions" value="286"/>
</dbReference>
<dbReference type="EMBL" id="NBII01000002">
    <property type="protein sequence ID" value="PAV21810.1"/>
    <property type="molecule type" value="Genomic_DNA"/>
</dbReference>
<dbReference type="CDD" id="cd01449">
    <property type="entry name" value="TST_Repeat_2"/>
    <property type="match status" value="1"/>
</dbReference>
<evidence type="ECO:0000259" key="3">
    <source>
        <dbReference type="PROSITE" id="PS50206"/>
    </source>
</evidence>
<comment type="caution">
    <text evidence="4">The sequence shown here is derived from an EMBL/GenBank/DDBJ whole genome shotgun (WGS) entry which is preliminary data.</text>
</comment>
<keyword evidence="5" id="KW-1185">Reference proteome</keyword>
<dbReference type="CDD" id="cd01448">
    <property type="entry name" value="TST_Repeat_1"/>
    <property type="match status" value="1"/>
</dbReference>
<feature type="domain" description="Rhodanese" evidence="3">
    <location>
        <begin position="25"/>
        <end position="143"/>
    </location>
</feature>
<organism evidence="4 5">
    <name type="scientific">Pyrrhoderma noxium</name>
    <dbReference type="NCBI Taxonomy" id="2282107"/>
    <lineage>
        <taxon>Eukaryota</taxon>
        <taxon>Fungi</taxon>
        <taxon>Dikarya</taxon>
        <taxon>Basidiomycota</taxon>
        <taxon>Agaricomycotina</taxon>
        <taxon>Agaricomycetes</taxon>
        <taxon>Hymenochaetales</taxon>
        <taxon>Hymenochaetaceae</taxon>
        <taxon>Pyrrhoderma</taxon>
    </lineage>
</organism>
<accession>A0A286UQG3</accession>
<dbReference type="OrthoDB" id="270167at2759"/>
<name>A0A286UQG3_9AGAM</name>
<sequence length="316" mass="34129">MSSSASYLITPQALQASLSGEINRSSRAPVVLDVSWFMPNSPRDARSEYTKKSIPSARLLDLDELSSSHELGLKHMMPSPEQFASTCEDFGITRDTHVIMYDSQGIFSAPRALFMFRAFGHANSSVLDGGLPRWEAEGFSTEPGSIALLSKPEKASYPTPSYDKGVVKSYDQIVANAALDPESDPSASLVVDARPNGRFTGQDPEPRPGLSAGHIPYSLSLPFTTFLETHQAPNGQSYTSFLPKDKILEALEGKIGAKNTQDVLEGKRSIVASCGSGMTAGVLWLGLSILGVKSPAIYDESWTGYAMRESSKIVKD</sequence>
<dbReference type="GO" id="GO:0005739">
    <property type="term" value="C:mitochondrion"/>
    <property type="evidence" value="ECO:0007669"/>
    <property type="project" value="TreeGrafter"/>
</dbReference>
<dbReference type="STRING" id="2282107.A0A286UQG3"/>
<evidence type="ECO:0000313" key="5">
    <source>
        <dbReference type="Proteomes" id="UP000217199"/>
    </source>
</evidence>
<evidence type="ECO:0000256" key="1">
    <source>
        <dbReference type="ARBA" id="ARBA00022679"/>
    </source>
</evidence>
<dbReference type="InterPro" id="IPR036873">
    <property type="entry name" value="Rhodanese-like_dom_sf"/>
</dbReference>
<evidence type="ECO:0000256" key="2">
    <source>
        <dbReference type="ARBA" id="ARBA00022737"/>
    </source>
</evidence>
<dbReference type="Proteomes" id="UP000217199">
    <property type="component" value="Unassembled WGS sequence"/>
</dbReference>
<dbReference type="InParanoid" id="A0A286UQG3"/>
<dbReference type="PANTHER" id="PTHR11364:SF27">
    <property type="entry name" value="SULFURTRANSFERASE"/>
    <property type="match status" value="1"/>
</dbReference>
<dbReference type="SMART" id="SM00450">
    <property type="entry name" value="RHOD"/>
    <property type="match status" value="2"/>
</dbReference>
<evidence type="ECO:0000313" key="4">
    <source>
        <dbReference type="EMBL" id="PAV21810.1"/>
    </source>
</evidence>
<dbReference type="InterPro" id="IPR045078">
    <property type="entry name" value="TST/MPST-like"/>
</dbReference>
<dbReference type="Gene3D" id="3.40.250.10">
    <property type="entry name" value="Rhodanese-like domain"/>
    <property type="match status" value="2"/>
</dbReference>
<dbReference type="Pfam" id="PF00581">
    <property type="entry name" value="Rhodanese"/>
    <property type="match status" value="1"/>
</dbReference>
<reference evidence="4 5" key="1">
    <citation type="journal article" date="2017" name="Mol. Ecol.">
        <title>Comparative and population genomic landscape of Phellinus noxius: A hypervariable fungus causing root rot in trees.</title>
        <authorList>
            <person name="Chung C.L."/>
            <person name="Lee T.J."/>
            <person name="Akiba M."/>
            <person name="Lee H.H."/>
            <person name="Kuo T.H."/>
            <person name="Liu D."/>
            <person name="Ke H.M."/>
            <person name="Yokoi T."/>
            <person name="Roa M.B."/>
            <person name="Lu M.J."/>
            <person name="Chang Y.Y."/>
            <person name="Ann P.J."/>
            <person name="Tsai J.N."/>
            <person name="Chen C.Y."/>
            <person name="Tzean S.S."/>
            <person name="Ota Y."/>
            <person name="Hattori T."/>
            <person name="Sahashi N."/>
            <person name="Liou R.F."/>
            <person name="Kikuchi T."/>
            <person name="Tsai I.J."/>
        </authorList>
    </citation>
    <scope>NUCLEOTIDE SEQUENCE [LARGE SCALE GENOMIC DNA]</scope>
    <source>
        <strain evidence="4 5">FFPRI411160</strain>
    </source>
</reference>
<keyword evidence="1" id="KW-0808">Transferase</keyword>
<dbReference type="SUPFAM" id="SSF52821">
    <property type="entry name" value="Rhodanese/Cell cycle control phosphatase"/>
    <property type="match status" value="2"/>
</dbReference>
<feature type="domain" description="Rhodanese" evidence="3">
    <location>
        <begin position="184"/>
        <end position="314"/>
    </location>
</feature>
<dbReference type="PROSITE" id="PS50206">
    <property type="entry name" value="RHODANESE_3"/>
    <property type="match status" value="2"/>
</dbReference>
<dbReference type="InterPro" id="IPR001763">
    <property type="entry name" value="Rhodanese-like_dom"/>
</dbReference>